<dbReference type="GO" id="GO:0003724">
    <property type="term" value="F:RNA helicase activity"/>
    <property type="evidence" value="ECO:0007669"/>
    <property type="project" value="TreeGrafter"/>
</dbReference>
<feature type="compositionally biased region" description="Basic and acidic residues" evidence="6">
    <location>
        <begin position="463"/>
        <end position="474"/>
    </location>
</feature>
<feature type="region of interest" description="Disordered" evidence="6">
    <location>
        <begin position="453"/>
        <end position="474"/>
    </location>
</feature>
<evidence type="ECO:0000259" key="7">
    <source>
        <dbReference type="PROSITE" id="PS51192"/>
    </source>
</evidence>
<organism evidence="9 10">
    <name type="scientific">Rhodoblastus sphagnicola</name>
    <dbReference type="NCBI Taxonomy" id="333368"/>
    <lineage>
        <taxon>Bacteria</taxon>
        <taxon>Pseudomonadati</taxon>
        <taxon>Pseudomonadota</taxon>
        <taxon>Alphaproteobacteria</taxon>
        <taxon>Hyphomicrobiales</taxon>
        <taxon>Rhodoblastaceae</taxon>
        <taxon>Rhodoblastus</taxon>
    </lineage>
</organism>
<dbReference type="PROSITE" id="PS51194">
    <property type="entry name" value="HELICASE_CTER"/>
    <property type="match status" value="1"/>
</dbReference>
<dbReference type="CDD" id="cd18787">
    <property type="entry name" value="SF2_C_DEAD"/>
    <property type="match status" value="1"/>
</dbReference>
<dbReference type="Pfam" id="PF00271">
    <property type="entry name" value="Helicase_C"/>
    <property type="match status" value="1"/>
</dbReference>
<dbReference type="GO" id="GO:0003676">
    <property type="term" value="F:nucleic acid binding"/>
    <property type="evidence" value="ECO:0007669"/>
    <property type="project" value="InterPro"/>
</dbReference>
<dbReference type="CDD" id="cd00268">
    <property type="entry name" value="DEADc"/>
    <property type="match status" value="1"/>
</dbReference>
<feature type="domain" description="Helicase C-terminal" evidence="8">
    <location>
        <begin position="250"/>
        <end position="399"/>
    </location>
</feature>
<dbReference type="InterPro" id="IPR044742">
    <property type="entry name" value="DEAD/DEAH_RhlB"/>
</dbReference>
<evidence type="ECO:0000256" key="1">
    <source>
        <dbReference type="ARBA" id="ARBA00022741"/>
    </source>
</evidence>
<evidence type="ECO:0000256" key="5">
    <source>
        <dbReference type="ARBA" id="ARBA00038437"/>
    </source>
</evidence>
<dbReference type="InterPro" id="IPR012677">
    <property type="entry name" value="Nucleotide-bd_a/b_plait_sf"/>
</dbReference>
<keyword evidence="4" id="KW-0067">ATP-binding</keyword>
<dbReference type="Pfam" id="PF00270">
    <property type="entry name" value="DEAD"/>
    <property type="match status" value="1"/>
</dbReference>
<dbReference type="PROSITE" id="PS51192">
    <property type="entry name" value="HELICASE_ATP_BIND_1"/>
    <property type="match status" value="1"/>
</dbReference>
<dbReference type="Gene3D" id="3.40.50.300">
    <property type="entry name" value="P-loop containing nucleotide triphosphate hydrolases"/>
    <property type="match status" value="2"/>
</dbReference>
<feature type="compositionally biased region" description="Basic and acidic residues" evidence="6">
    <location>
        <begin position="570"/>
        <end position="600"/>
    </location>
</feature>
<dbReference type="OrthoDB" id="9805696at2"/>
<evidence type="ECO:0000256" key="4">
    <source>
        <dbReference type="ARBA" id="ARBA00022840"/>
    </source>
</evidence>
<dbReference type="GO" id="GO:0016787">
    <property type="term" value="F:hydrolase activity"/>
    <property type="evidence" value="ECO:0007669"/>
    <property type="project" value="UniProtKB-KW"/>
</dbReference>
<feature type="region of interest" description="Disordered" evidence="6">
    <location>
        <begin position="546"/>
        <end position="600"/>
    </location>
</feature>
<reference evidence="9 10" key="1">
    <citation type="journal article" date="2018" name="Arch. Microbiol.">
        <title>New insights into the metabolic potential of the phototrophic purple bacterium Rhodopila globiformis DSM 161(T) from its draft genome sequence and evidence for a vanadium-dependent nitrogenase.</title>
        <authorList>
            <person name="Imhoff J.F."/>
            <person name="Rahn T."/>
            <person name="Kunzel S."/>
            <person name="Neulinger S.C."/>
        </authorList>
    </citation>
    <scope>NUCLEOTIDE SEQUENCE [LARGE SCALE GENOMIC DNA]</scope>
    <source>
        <strain evidence="9 10">DSM 16996</strain>
    </source>
</reference>
<dbReference type="SMART" id="SM00487">
    <property type="entry name" value="DEXDc"/>
    <property type="match status" value="1"/>
</dbReference>
<evidence type="ECO:0000256" key="2">
    <source>
        <dbReference type="ARBA" id="ARBA00022801"/>
    </source>
</evidence>
<dbReference type="Gene3D" id="3.30.70.330">
    <property type="match status" value="1"/>
</dbReference>
<dbReference type="GO" id="GO:0005524">
    <property type="term" value="F:ATP binding"/>
    <property type="evidence" value="ECO:0007669"/>
    <property type="project" value="UniProtKB-KW"/>
</dbReference>
<dbReference type="GO" id="GO:0005829">
    <property type="term" value="C:cytosol"/>
    <property type="evidence" value="ECO:0007669"/>
    <property type="project" value="TreeGrafter"/>
</dbReference>
<dbReference type="InterPro" id="IPR050079">
    <property type="entry name" value="DEAD_box_RNA_helicase"/>
</dbReference>
<dbReference type="Pfam" id="PF03880">
    <property type="entry name" value="DbpA"/>
    <property type="match status" value="1"/>
</dbReference>
<comment type="caution">
    <text evidence="9">The sequence shown here is derived from an EMBL/GenBank/DDBJ whole genome shotgun (WGS) entry which is preliminary data.</text>
</comment>
<dbReference type="SUPFAM" id="SSF52540">
    <property type="entry name" value="P-loop containing nucleoside triphosphate hydrolases"/>
    <property type="match status" value="1"/>
</dbReference>
<keyword evidence="3 9" id="KW-0347">Helicase</keyword>
<dbReference type="InterPro" id="IPR014001">
    <property type="entry name" value="Helicase_ATP-bd"/>
</dbReference>
<comment type="similarity">
    <text evidence="5">Belongs to the DEAD box helicase family.</text>
</comment>
<evidence type="ECO:0000256" key="6">
    <source>
        <dbReference type="SAM" id="MobiDB-lite"/>
    </source>
</evidence>
<dbReference type="CDD" id="cd12252">
    <property type="entry name" value="RRM_DbpA"/>
    <property type="match status" value="1"/>
</dbReference>
<keyword evidence="10" id="KW-1185">Reference proteome</keyword>
<keyword evidence="2" id="KW-0378">Hydrolase</keyword>
<protein>
    <submittedName>
        <fullName evidence="9">Helicase</fullName>
    </submittedName>
</protein>
<dbReference type="AlphaFoldDB" id="A0A2S6MYR3"/>
<dbReference type="InterPro" id="IPR011545">
    <property type="entry name" value="DEAD/DEAH_box_helicase_dom"/>
</dbReference>
<dbReference type="PANTHER" id="PTHR47959:SF1">
    <property type="entry name" value="ATP-DEPENDENT RNA HELICASE DBPA"/>
    <property type="match status" value="1"/>
</dbReference>
<gene>
    <name evidence="9" type="ORF">CCR94_19940</name>
</gene>
<name>A0A2S6MYR3_9HYPH</name>
<evidence type="ECO:0000313" key="9">
    <source>
        <dbReference type="EMBL" id="PPQ27501.1"/>
    </source>
</evidence>
<keyword evidence="1" id="KW-0547">Nucleotide-binding</keyword>
<evidence type="ECO:0000259" key="8">
    <source>
        <dbReference type="PROSITE" id="PS51194"/>
    </source>
</evidence>
<sequence>MTSPCAVISLPGNRQIQIGYSLTLSTIPPALARALDERDYKSLTPVQEAVLRPDAEGRDLLVSAQTGSGKTVAFGLAMAANLLGESGKLPERTAPAALVVAPTRELALQVAHELTWLYAYAGARIVSCVGGMNPHFERRALAGGADIVVGTPGRLRDHIERHALDLSHIAAIALDEADEMLDMGFREDLEFILGSAPEGRRTVLFSATMPKGVAALAKKFQRDALRLEVVGAARAHADIEYRAVRVDPREIEKAVVNLLRYFDPPTTIVFCNTRDASRHLQATLLERGFSAVLLSGELGQHERNLSMQALRDGRAKVCVATDVAARGIDLPSVGLVVHADFPHDVEALKHRSGRTGRAGRKGVSALLIPPKMNRRAENLFSDAQVFPVWQIAPGPEDIAKLDRVRIAEDPVFSHAGDEEEVELANSLLAQHGAEKCAAALARFLSARWPAAEELKDPGSAPPPRDKERREPRARVDMTDSVWVRLGVGRGQRAEPKWILPMLCRKGGLNREEIGAIRIFQDETKVEIASAKAEAFLKAMRRPGPDNIPVDLASAPSDQELQARAKSRFAKKPDGDRKPYSDKKPHDEKSAGDSRKKTGKV</sequence>
<evidence type="ECO:0000313" key="10">
    <source>
        <dbReference type="Proteomes" id="UP000239089"/>
    </source>
</evidence>
<proteinExistence type="inferred from homology"/>
<dbReference type="InterPro" id="IPR027417">
    <property type="entry name" value="P-loop_NTPase"/>
</dbReference>
<accession>A0A2S6MYR3</accession>
<dbReference type="EMBL" id="NHSJ01000123">
    <property type="protein sequence ID" value="PPQ27501.1"/>
    <property type="molecule type" value="Genomic_DNA"/>
</dbReference>
<feature type="domain" description="Helicase ATP-binding" evidence="7">
    <location>
        <begin position="51"/>
        <end position="227"/>
    </location>
</feature>
<dbReference type="SMART" id="SM00490">
    <property type="entry name" value="HELICc"/>
    <property type="match status" value="1"/>
</dbReference>
<dbReference type="InterPro" id="IPR005580">
    <property type="entry name" value="DbpA/CsdA_RNA-bd_dom"/>
</dbReference>
<dbReference type="Proteomes" id="UP000239089">
    <property type="component" value="Unassembled WGS sequence"/>
</dbReference>
<evidence type="ECO:0000256" key="3">
    <source>
        <dbReference type="ARBA" id="ARBA00022806"/>
    </source>
</evidence>
<dbReference type="PANTHER" id="PTHR47959">
    <property type="entry name" value="ATP-DEPENDENT RNA HELICASE RHLE-RELATED"/>
    <property type="match status" value="1"/>
</dbReference>
<dbReference type="InterPro" id="IPR001650">
    <property type="entry name" value="Helicase_C-like"/>
</dbReference>